<dbReference type="PROSITE" id="PS50804">
    <property type="entry name" value="SCAN_BOX"/>
    <property type="match status" value="1"/>
</dbReference>
<dbReference type="PANTHER" id="PTHR45935:SF29">
    <property type="entry name" value="SCAN BOX DOMAIN-CONTAINING PROTEIN"/>
    <property type="match status" value="1"/>
</dbReference>
<proteinExistence type="predicted"/>
<dbReference type="RefSeq" id="XP_006877508.1">
    <property type="nucleotide sequence ID" value="XM_006877446.1"/>
</dbReference>
<dbReference type="SUPFAM" id="SSF47353">
    <property type="entry name" value="Retrovirus capsid dimerization domain-like"/>
    <property type="match status" value="1"/>
</dbReference>
<reference evidence="7" key="1">
    <citation type="submission" date="2025-08" db="UniProtKB">
        <authorList>
            <consortium name="RefSeq"/>
        </authorList>
    </citation>
    <scope>IDENTIFICATION</scope>
    <source>
        <tissue evidence="7">Spleen</tissue>
    </source>
</reference>
<evidence type="ECO:0000313" key="7">
    <source>
        <dbReference type="RefSeq" id="XP_006877508.1"/>
    </source>
</evidence>
<dbReference type="FunFam" id="1.10.4020.10:FF:000001">
    <property type="entry name" value="zinc finger protein 263 isoform X1"/>
    <property type="match status" value="1"/>
</dbReference>
<evidence type="ECO:0000256" key="2">
    <source>
        <dbReference type="PROSITE-ProRule" id="PRU00187"/>
    </source>
</evidence>
<organism evidence="6 7">
    <name type="scientific">Chrysochloris asiatica</name>
    <name type="common">Cape golden mole</name>
    <dbReference type="NCBI Taxonomy" id="185453"/>
    <lineage>
        <taxon>Eukaryota</taxon>
        <taxon>Metazoa</taxon>
        <taxon>Chordata</taxon>
        <taxon>Craniata</taxon>
        <taxon>Vertebrata</taxon>
        <taxon>Euteleostomi</taxon>
        <taxon>Mammalia</taxon>
        <taxon>Eutheria</taxon>
        <taxon>Afrotheria</taxon>
        <taxon>Chrysochloridae</taxon>
        <taxon>Chrysochlorinae</taxon>
        <taxon>Chrysochloris</taxon>
    </lineage>
</organism>
<dbReference type="OrthoDB" id="6077919at2759"/>
<evidence type="ECO:0000256" key="1">
    <source>
        <dbReference type="ARBA" id="ARBA00023242"/>
    </source>
</evidence>
<dbReference type="InterPro" id="IPR003309">
    <property type="entry name" value="SCAN_dom"/>
</dbReference>
<dbReference type="InterPro" id="IPR038269">
    <property type="entry name" value="SCAN_sf"/>
</dbReference>
<dbReference type="SMART" id="SM00431">
    <property type="entry name" value="SCAN"/>
    <property type="match status" value="1"/>
</dbReference>
<feature type="domain" description="SCAN box" evidence="5">
    <location>
        <begin position="30"/>
        <end position="112"/>
    </location>
</feature>
<dbReference type="PANTHER" id="PTHR45935">
    <property type="entry name" value="PROTEIN ZBED8-RELATED"/>
    <property type="match status" value="1"/>
</dbReference>
<evidence type="ECO:0000259" key="5">
    <source>
        <dbReference type="PROSITE" id="PS50804"/>
    </source>
</evidence>
<dbReference type="GO" id="GO:0005634">
    <property type="term" value="C:nucleus"/>
    <property type="evidence" value="ECO:0007669"/>
    <property type="project" value="UniProtKB-SubCell"/>
</dbReference>
<name>A0A9B0U7A9_CHRAS</name>
<comment type="subcellular location">
    <subcellularLocation>
        <location evidence="2">Nucleus</location>
    </subcellularLocation>
</comment>
<dbReference type="Proteomes" id="UP000504623">
    <property type="component" value="Unplaced"/>
</dbReference>
<dbReference type="Pfam" id="PF02023">
    <property type="entry name" value="SCAN"/>
    <property type="match status" value="1"/>
</dbReference>
<sequence length="160" mass="18927">MAEFLGCTTQASGNHSSTLKQSNDDCEVFRQRFRHFQYQKTAGPREAFNNLWELCSNWLKPKMRSKDEILEQLVLEQFLCVLPMELQTWGKLYRSENRERILSLIEELQKELVVAEQQQVRKECAIFAIRQKEVTEVAGMCSLAPRLFFFFTFFFGRTHM</sequence>
<feature type="compositionally biased region" description="Polar residues" evidence="4">
    <location>
        <begin position="7"/>
        <end position="21"/>
    </location>
</feature>
<keyword evidence="6" id="KW-1185">Reference proteome</keyword>
<evidence type="ECO:0000313" key="6">
    <source>
        <dbReference type="Proteomes" id="UP000504623"/>
    </source>
</evidence>
<evidence type="ECO:0000256" key="3">
    <source>
        <dbReference type="SAM" id="Coils"/>
    </source>
</evidence>
<gene>
    <name evidence="7" type="primary">LOC102819501</name>
</gene>
<dbReference type="GeneID" id="102819501"/>
<dbReference type="AlphaFoldDB" id="A0A9B0U7A9"/>
<feature type="region of interest" description="Disordered" evidence="4">
    <location>
        <begin position="1"/>
        <end position="21"/>
    </location>
</feature>
<dbReference type="InterPro" id="IPR050916">
    <property type="entry name" value="SCAN-C2H2_zinc_finger"/>
</dbReference>
<accession>A0A9B0U7A9</accession>
<keyword evidence="1 2" id="KW-0539">Nucleus</keyword>
<feature type="coiled-coil region" evidence="3">
    <location>
        <begin position="98"/>
        <end position="125"/>
    </location>
</feature>
<keyword evidence="3" id="KW-0175">Coiled coil</keyword>
<protein>
    <submittedName>
        <fullName evidence="7">Zinc finger protein 449-like</fullName>
    </submittedName>
</protein>
<evidence type="ECO:0000256" key="4">
    <source>
        <dbReference type="SAM" id="MobiDB-lite"/>
    </source>
</evidence>
<dbReference type="Gene3D" id="1.10.4020.10">
    <property type="entry name" value="DNA breaking-rejoining enzymes"/>
    <property type="match status" value="1"/>
</dbReference>